<organism evidence="2 3">
    <name type="scientific">Ascaris lumbricoides</name>
    <name type="common">Giant roundworm</name>
    <dbReference type="NCBI Taxonomy" id="6252"/>
    <lineage>
        <taxon>Eukaryota</taxon>
        <taxon>Metazoa</taxon>
        <taxon>Ecdysozoa</taxon>
        <taxon>Nematoda</taxon>
        <taxon>Chromadorea</taxon>
        <taxon>Rhabditida</taxon>
        <taxon>Spirurina</taxon>
        <taxon>Ascaridomorpha</taxon>
        <taxon>Ascaridoidea</taxon>
        <taxon>Ascarididae</taxon>
        <taxon>Ascaris</taxon>
    </lineage>
</organism>
<feature type="repeat" description="RCC1" evidence="1">
    <location>
        <begin position="433"/>
        <end position="481"/>
    </location>
</feature>
<dbReference type="PROSITE" id="PS50012">
    <property type="entry name" value="RCC1_3"/>
    <property type="match status" value="3"/>
</dbReference>
<evidence type="ECO:0000313" key="2">
    <source>
        <dbReference type="Proteomes" id="UP000036681"/>
    </source>
</evidence>
<reference evidence="3" key="1">
    <citation type="submission" date="2017-02" db="UniProtKB">
        <authorList>
            <consortium name="WormBaseParasite"/>
        </authorList>
    </citation>
    <scope>IDENTIFICATION</scope>
</reference>
<dbReference type="WBParaSite" id="ALUE_0001878501-mRNA-1">
    <property type="protein sequence ID" value="ALUE_0001878501-mRNA-1"/>
    <property type="gene ID" value="ALUE_0001878501"/>
</dbReference>
<accession>A0A0M3IJG1</accession>
<dbReference type="PROSITE" id="PS00626">
    <property type="entry name" value="RCC1_2"/>
    <property type="match status" value="2"/>
</dbReference>
<dbReference type="InterPro" id="IPR052830">
    <property type="entry name" value="RCC1_domain-containing"/>
</dbReference>
<protein>
    <submittedName>
        <fullName evidence="3">RCC1 domain-containing protein 1</fullName>
    </submittedName>
</protein>
<feature type="repeat" description="RCC1" evidence="1">
    <location>
        <begin position="381"/>
        <end position="432"/>
    </location>
</feature>
<dbReference type="PRINTS" id="PR00633">
    <property type="entry name" value="RCCNDNSATION"/>
</dbReference>
<dbReference type="PANTHER" id="PTHR46849">
    <property type="entry name" value="RCC1 DOMAIN-CONTAINING PROTEIN 1"/>
    <property type="match status" value="1"/>
</dbReference>
<dbReference type="InterPro" id="IPR009091">
    <property type="entry name" value="RCC1/BLIP-II"/>
</dbReference>
<dbReference type="Proteomes" id="UP000036681">
    <property type="component" value="Unplaced"/>
</dbReference>
<feature type="repeat" description="RCC1" evidence="1">
    <location>
        <begin position="212"/>
        <end position="263"/>
    </location>
</feature>
<dbReference type="Pfam" id="PF13540">
    <property type="entry name" value="RCC1_2"/>
    <property type="match status" value="2"/>
</dbReference>
<evidence type="ECO:0000256" key="1">
    <source>
        <dbReference type="PROSITE-ProRule" id="PRU00235"/>
    </source>
</evidence>
<sequence>MTSSEQRTLDDPDGPFCCTYFGSISVSVDHKCSNSSIHVANYLLLKETDFIVDDVIEELACTHNYAFFLSRKPSIHLYRIRIDGHRVACLDFAAESFQKPYFRLTNISVEMKSMQIASCQIPELIHCEGNEKYILDRIRTSRRPSGAPPSGSICCTDSSCYLMINSETGPSLWRIFSENRDNGITMLQIGCKEPIISMASGKCHVLLLNSSGLVYSFGTGSRGELGHGTLESEQMPKLIDVLSLIPIIEIACGAWHSVALTKDGDVYVWGWNSCGQLIEMKSMHIASCQIPELIHCEGNEKYILDRIRTSRRPSGAPPSGSICCTDSSCYLMINSETGPSLWRIFSENRDNGITMLQIGCKEPIISMASGKCHVLLLNSSGLVYSFGTGSRGELGHGTLESEQMPKLIDVLSVIPIIEIACGAWHSVALTKDGDVYVWGWNSCGQLSANDSIVNFPLPLNIDDEIIAVSAYRNATLLMKADNKIVMLGTIGFNS</sequence>
<proteinExistence type="predicted"/>
<evidence type="ECO:0000313" key="3">
    <source>
        <dbReference type="WBParaSite" id="ALUE_0001878501-mRNA-1"/>
    </source>
</evidence>
<dbReference type="SUPFAM" id="SSF50985">
    <property type="entry name" value="RCC1/BLIP-II"/>
    <property type="match status" value="1"/>
</dbReference>
<name>A0A0M3IJG1_ASCLU</name>
<dbReference type="InterPro" id="IPR000408">
    <property type="entry name" value="Reg_chr_condens"/>
</dbReference>
<dbReference type="AlphaFoldDB" id="A0A0M3IJG1"/>
<dbReference type="PANTHER" id="PTHR46849:SF1">
    <property type="entry name" value="RCC1 DOMAIN-CONTAINING PROTEIN 1"/>
    <property type="match status" value="1"/>
</dbReference>
<dbReference type="Gene3D" id="2.130.10.30">
    <property type="entry name" value="Regulator of chromosome condensation 1/beta-lactamase-inhibitor protein II"/>
    <property type="match status" value="2"/>
</dbReference>
<keyword evidence="2" id="KW-1185">Reference proteome</keyword>